<gene>
    <name evidence="1" type="ORF">DICVIV_01880</name>
</gene>
<dbReference type="EMBL" id="KN716174">
    <property type="protein sequence ID" value="KJH51899.1"/>
    <property type="molecule type" value="Genomic_DNA"/>
</dbReference>
<dbReference type="Proteomes" id="UP000053766">
    <property type="component" value="Unassembled WGS sequence"/>
</dbReference>
<name>A0A0D8Y7F1_DICVI</name>
<proteinExistence type="predicted"/>
<organism evidence="1 2">
    <name type="scientific">Dictyocaulus viviparus</name>
    <name type="common">Bovine lungworm</name>
    <dbReference type="NCBI Taxonomy" id="29172"/>
    <lineage>
        <taxon>Eukaryota</taxon>
        <taxon>Metazoa</taxon>
        <taxon>Ecdysozoa</taxon>
        <taxon>Nematoda</taxon>
        <taxon>Chromadorea</taxon>
        <taxon>Rhabditida</taxon>
        <taxon>Rhabditina</taxon>
        <taxon>Rhabditomorpha</taxon>
        <taxon>Strongyloidea</taxon>
        <taxon>Metastrongylidae</taxon>
        <taxon>Dictyocaulus</taxon>
    </lineage>
</organism>
<accession>A0A0D8Y7F1</accession>
<reference evidence="2" key="2">
    <citation type="journal article" date="2016" name="Sci. Rep.">
        <title>Dictyocaulus viviparus genome, variome and transcriptome elucidate lungworm biology and support future intervention.</title>
        <authorList>
            <person name="McNulty S.N."/>
            <person name="Strube C."/>
            <person name="Rosa B.A."/>
            <person name="Martin J.C."/>
            <person name="Tyagi R."/>
            <person name="Choi Y.J."/>
            <person name="Wang Q."/>
            <person name="Hallsworth Pepin K."/>
            <person name="Zhang X."/>
            <person name="Ozersky P."/>
            <person name="Wilson R.K."/>
            <person name="Sternberg P.W."/>
            <person name="Gasser R.B."/>
            <person name="Mitreva M."/>
        </authorList>
    </citation>
    <scope>NUCLEOTIDE SEQUENCE [LARGE SCALE GENOMIC DNA]</scope>
    <source>
        <strain evidence="2">HannoverDv2000</strain>
    </source>
</reference>
<dbReference type="OrthoDB" id="3222at2759"/>
<sequence>MSVPNLSDFLPMTGEKMLPDERLRNEIHIRDPTIRNALSEFFGTALLLNTTGRLELFAVHDISTSKPFSSPESYEVISILTDYRSRRTCSTAPCTQHDIT</sequence>
<evidence type="ECO:0000313" key="2">
    <source>
        <dbReference type="Proteomes" id="UP000053766"/>
    </source>
</evidence>
<protein>
    <submittedName>
        <fullName evidence="1">Uncharacterized protein</fullName>
    </submittedName>
</protein>
<reference evidence="1 2" key="1">
    <citation type="submission" date="2013-11" db="EMBL/GenBank/DDBJ databases">
        <title>Draft genome of the bovine lungworm Dictyocaulus viviparus.</title>
        <authorList>
            <person name="Mitreva M."/>
        </authorList>
    </citation>
    <scope>NUCLEOTIDE SEQUENCE [LARGE SCALE GENOMIC DNA]</scope>
    <source>
        <strain evidence="1 2">HannoverDv2000</strain>
    </source>
</reference>
<dbReference type="AlphaFoldDB" id="A0A0D8Y7F1"/>
<keyword evidence="2" id="KW-1185">Reference proteome</keyword>
<evidence type="ECO:0000313" key="1">
    <source>
        <dbReference type="EMBL" id="KJH51899.1"/>
    </source>
</evidence>